<evidence type="ECO:0000256" key="1">
    <source>
        <dbReference type="SAM" id="Phobius"/>
    </source>
</evidence>
<evidence type="ECO:0000313" key="2">
    <source>
        <dbReference type="EMBL" id="TVZ06057.1"/>
    </source>
</evidence>
<comment type="caution">
    <text evidence="2">The sequence shown here is derived from an EMBL/GenBank/DDBJ whole genome shotgun (WGS) entry which is preliminary data.</text>
</comment>
<sequence length="313" mass="32496">MGKASRTKQDVDRRARVAAQREAARRAEQRKRIYLAGGSILAVAIVVVAFVLVKLNSGGGASASAPTGAALTSVTNQVTNIPVSVTDKVADGGVSKGIFASAHTAADVKTVSSNLGSYMATVNGTPLTSNGKPEVLYIGGEYCPYCAAERWAMVNAFSRFGTFTGLKTAHSSGSDVYPNTPTFTFVGSKYTSKYITFTPVEEFGAESNITLQTPTAAQQTLATTYDPGGAIPFIDLGNKYAEVGNLLPLSPSMMTGKTWAQVAAAMSNPTSSLGKALVGNANYLTAATCVLTNNQPASACTPAIQKLEANLAK</sequence>
<organism evidence="2 3">
    <name type="scientific">Trebonia kvetii</name>
    <dbReference type="NCBI Taxonomy" id="2480626"/>
    <lineage>
        <taxon>Bacteria</taxon>
        <taxon>Bacillati</taxon>
        <taxon>Actinomycetota</taxon>
        <taxon>Actinomycetes</taxon>
        <taxon>Streptosporangiales</taxon>
        <taxon>Treboniaceae</taxon>
        <taxon>Trebonia</taxon>
    </lineage>
</organism>
<dbReference type="InterPro" id="IPR009272">
    <property type="entry name" value="DUF929"/>
</dbReference>
<accession>A0A6P2C4Y7</accession>
<reference evidence="2 3" key="1">
    <citation type="submission" date="2018-11" db="EMBL/GenBank/DDBJ databases">
        <title>Trebonia kvetii gen.nov., sp.nov., a novel acidophilic actinobacterium, and proposal of the new actinobacterial family Treboniaceae fam. nov.</title>
        <authorList>
            <person name="Rapoport D."/>
            <person name="Sagova-Mareckova M."/>
            <person name="Sedlacek I."/>
            <person name="Provaznik J."/>
            <person name="Kralova S."/>
            <person name="Pavlinic D."/>
            <person name="Benes V."/>
            <person name="Kopecky J."/>
        </authorList>
    </citation>
    <scope>NUCLEOTIDE SEQUENCE [LARGE SCALE GENOMIC DNA]</scope>
    <source>
        <strain evidence="2 3">15Tr583</strain>
    </source>
</reference>
<feature type="transmembrane region" description="Helical" evidence="1">
    <location>
        <begin position="33"/>
        <end position="53"/>
    </location>
</feature>
<dbReference type="Pfam" id="PF06053">
    <property type="entry name" value="DUF929"/>
    <property type="match status" value="1"/>
</dbReference>
<keyword evidence="1" id="KW-0472">Membrane</keyword>
<dbReference type="AlphaFoldDB" id="A0A6P2C4Y7"/>
<dbReference type="RefSeq" id="WP_145850811.1">
    <property type="nucleotide sequence ID" value="NZ_RPFW01000001.1"/>
</dbReference>
<keyword evidence="1" id="KW-1133">Transmembrane helix</keyword>
<name>A0A6P2C4Y7_9ACTN</name>
<dbReference type="OrthoDB" id="154333at2"/>
<keyword evidence="3" id="KW-1185">Reference proteome</keyword>
<proteinExistence type="predicted"/>
<dbReference type="Proteomes" id="UP000460272">
    <property type="component" value="Unassembled WGS sequence"/>
</dbReference>
<evidence type="ECO:0000313" key="3">
    <source>
        <dbReference type="Proteomes" id="UP000460272"/>
    </source>
</evidence>
<gene>
    <name evidence="2" type="ORF">EAS64_00920</name>
</gene>
<dbReference type="EMBL" id="RPFW01000001">
    <property type="protein sequence ID" value="TVZ06057.1"/>
    <property type="molecule type" value="Genomic_DNA"/>
</dbReference>
<keyword evidence="1" id="KW-0812">Transmembrane</keyword>
<protein>
    <submittedName>
        <fullName evidence="2">DUF929 domain-containing protein</fullName>
    </submittedName>
</protein>